<dbReference type="InterPro" id="IPR001356">
    <property type="entry name" value="HD"/>
</dbReference>
<evidence type="ECO:0000313" key="10">
    <source>
        <dbReference type="EMBL" id="KAG2460732.1"/>
    </source>
</evidence>
<dbReference type="Pfam" id="PF00046">
    <property type="entry name" value="Homeodomain"/>
    <property type="match status" value="1"/>
</dbReference>
<name>A0A8X7X2M5_POLSE</name>
<dbReference type="SUPFAM" id="SSF46689">
    <property type="entry name" value="Homeodomain-like"/>
    <property type="match status" value="1"/>
</dbReference>
<dbReference type="PANTHER" id="PTHR45874">
    <property type="entry name" value="HOMEOBOX PROTEIN ABDOMINAL-B"/>
    <property type="match status" value="1"/>
</dbReference>
<dbReference type="InterPro" id="IPR046333">
    <property type="entry name" value="HXA10/ABDB-like"/>
</dbReference>
<feature type="DNA-binding region" description="Homeobox" evidence="6">
    <location>
        <begin position="135"/>
        <end position="194"/>
    </location>
</feature>
<comment type="caution">
    <text evidence="10">The sequence shown here is derived from an EMBL/GenBank/DDBJ whole genome shotgun (WGS) entry which is preliminary data.</text>
</comment>
<dbReference type="CDD" id="cd00086">
    <property type="entry name" value="homeodomain"/>
    <property type="match status" value="1"/>
</dbReference>
<keyword evidence="11" id="KW-1185">Reference proteome</keyword>
<evidence type="ECO:0000256" key="2">
    <source>
        <dbReference type="ARBA" id="ARBA00006317"/>
    </source>
</evidence>
<feature type="non-terminal residue" evidence="10">
    <location>
        <position position="208"/>
    </location>
</feature>
<accession>A0A8X7X2M5</accession>
<dbReference type="InterPro" id="IPR017970">
    <property type="entry name" value="Homeobox_CS"/>
</dbReference>
<keyword evidence="5 6" id="KW-0539">Nucleus</keyword>
<reference evidence="10 11" key="1">
    <citation type="journal article" date="2021" name="Cell">
        <title>Tracing the genetic footprints of vertebrate landing in non-teleost ray-finned fishes.</title>
        <authorList>
            <person name="Bi X."/>
            <person name="Wang K."/>
            <person name="Yang L."/>
            <person name="Pan H."/>
            <person name="Jiang H."/>
            <person name="Wei Q."/>
            <person name="Fang M."/>
            <person name="Yu H."/>
            <person name="Zhu C."/>
            <person name="Cai Y."/>
            <person name="He Y."/>
            <person name="Gan X."/>
            <person name="Zeng H."/>
            <person name="Yu D."/>
            <person name="Zhu Y."/>
            <person name="Jiang H."/>
            <person name="Qiu Q."/>
            <person name="Yang H."/>
            <person name="Zhang Y.E."/>
            <person name="Wang W."/>
            <person name="Zhu M."/>
            <person name="He S."/>
            <person name="Zhang G."/>
        </authorList>
    </citation>
    <scope>NUCLEOTIDE SEQUENCE [LARGE SCALE GENOMIC DNA]</scope>
    <source>
        <strain evidence="10">Bchr_013</strain>
    </source>
</reference>
<feature type="domain" description="Homeobox" evidence="9">
    <location>
        <begin position="133"/>
        <end position="193"/>
    </location>
</feature>
<comment type="subcellular location">
    <subcellularLocation>
        <location evidence="1 6 7">Nucleus</location>
    </subcellularLocation>
</comment>
<evidence type="ECO:0000256" key="7">
    <source>
        <dbReference type="RuleBase" id="RU000682"/>
    </source>
</evidence>
<dbReference type="InterPro" id="IPR009057">
    <property type="entry name" value="Homeodomain-like_sf"/>
</dbReference>
<dbReference type="PANTHER" id="PTHR45874:SF6">
    <property type="entry name" value="HOMEOBOX PROTEIN HOX-B10A"/>
    <property type="match status" value="1"/>
</dbReference>
<dbReference type="PROSITE" id="PS00027">
    <property type="entry name" value="HOMEOBOX_1"/>
    <property type="match status" value="1"/>
</dbReference>
<keyword evidence="3 6" id="KW-0238">DNA-binding</keyword>
<dbReference type="GO" id="GO:0000981">
    <property type="term" value="F:DNA-binding transcription factor activity, RNA polymerase II-specific"/>
    <property type="evidence" value="ECO:0007669"/>
    <property type="project" value="InterPro"/>
</dbReference>
<evidence type="ECO:0000256" key="1">
    <source>
        <dbReference type="ARBA" id="ARBA00004123"/>
    </source>
</evidence>
<keyword evidence="4 6" id="KW-0371">Homeobox</keyword>
<feature type="compositionally biased region" description="Polar residues" evidence="8">
    <location>
        <begin position="77"/>
        <end position="88"/>
    </location>
</feature>
<dbReference type="GO" id="GO:0000978">
    <property type="term" value="F:RNA polymerase II cis-regulatory region sequence-specific DNA binding"/>
    <property type="evidence" value="ECO:0007669"/>
    <property type="project" value="TreeGrafter"/>
</dbReference>
<evidence type="ECO:0000256" key="3">
    <source>
        <dbReference type="ARBA" id="ARBA00023125"/>
    </source>
</evidence>
<dbReference type="PRINTS" id="PR00024">
    <property type="entry name" value="HOMEOBOX"/>
</dbReference>
<feature type="region of interest" description="Disordered" evidence="8">
    <location>
        <begin position="77"/>
        <end position="129"/>
    </location>
</feature>
<sequence>MSEMGSMSSAAGPIQGHFCPDLPYASIKGVECSSRELPTVEHPVSSHSGSCQLFNLNYPQGGSESSRKGTDDFISCTSVSLPPKANNSTKRDKAAAMQDTSSVDFPDDDTTSTQDTQENTHGENAPGNWLTAKAGRKKRSPYTKHQTLELEKEFLFNMYLTRERRLEISRSVNLSDRQVKIWFQNRRMKLKKMTREQRIRDVQTHFPV</sequence>
<dbReference type="Gene3D" id="1.10.10.60">
    <property type="entry name" value="Homeodomain-like"/>
    <property type="match status" value="1"/>
</dbReference>
<dbReference type="GO" id="GO:0005634">
    <property type="term" value="C:nucleus"/>
    <property type="evidence" value="ECO:0007669"/>
    <property type="project" value="UniProtKB-SubCell"/>
</dbReference>
<dbReference type="InterPro" id="IPR020479">
    <property type="entry name" value="HD_metazoa"/>
</dbReference>
<dbReference type="EMBL" id="JAATIS010004753">
    <property type="protein sequence ID" value="KAG2460732.1"/>
    <property type="molecule type" value="Genomic_DNA"/>
</dbReference>
<dbReference type="PROSITE" id="PS50071">
    <property type="entry name" value="HOMEOBOX_2"/>
    <property type="match status" value="1"/>
</dbReference>
<evidence type="ECO:0000256" key="4">
    <source>
        <dbReference type="ARBA" id="ARBA00023155"/>
    </source>
</evidence>
<organism evidence="10 11">
    <name type="scientific">Polypterus senegalus</name>
    <name type="common">Senegal bichir</name>
    <dbReference type="NCBI Taxonomy" id="55291"/>
    <lineage>
        <taxon>Eukaryota</taxon>
        <taxon>Metazoa</taxon>
        <taxon>Chordata</taxon>
        <taxon>Craniata</taxon>
        <taxon>Vertebrata</taxon>
        <taxon>Euteleostomi</taxon>
        <taxon>Actinopterygii</taxon>
        <taxon>Polypteriformes</taxon>
        <taxon>Polypteridae</taxon>
        <taxon>Polypterus</taxon>
    </lineage>
</organism>
<evidence type="ECO:0000313" key="11">
    <source>
        <dbReference type="Proteomes" id="UP000886611"/>
    </source>
</evidence>
<gene>
    <name evidence="10" type="primary">Hoxc10_1</name>
    <name evidence="10" type="ORF">GTO96_0010948</name>
</gene>
<evidence type="ECO:0000259" key="9">
    <source>
        <dbReference type="PROSITE" id="PS50071"/>
    </source>
</evidence>
<dbReference type="SMART" id="SM00389">
    <property type="entry name" value="HOX"/>
    <property type="match status" value="1"/>
</dbReference>
<evidence type="ECO:0000256" key="5">
    <source>
        <dbReference type="ARBA" id="ARBA00023242"/>
    </source>
</evidence>
<evidence type="ECO:0000256" key="8">
    <source>
        <dbReference type="SAM" id="MobiDB-lite"/>
    </source>
</evidence>
<feature type="non-terminal residue" evidence="10">
    <location>
        <position position="1"/>
    </location>
</feature>
<dbReference type="Proteomes" id="UP000886611">
    <property type="component" value="Unassembled WGS sequence"/>
</dbReference>
<proteinExistence type="inferred from homology"/>
<protein>
    <submittedName>
        <fullName evidence="10">HXC10 protein</fullName>
    </submittedName>
</protein>
<comment type="similarity">
    <text evidence="2">Belongs to the Abd-B homeobox family.</text>
</comment>
<dbReference type="AlphaFoldDB" id="A0A8X7X2M5"/>
<evidence type="ECO:0000256" key="6">
    <source>
        <dbReference type="PROSITE-ProRule" id="PRU00108"/>
    </source>
</evidence>